<name>A0A0V1C3Z5_TRIBR</name>
<evidence type="ECO:0000313" key="2">
    <source>
        <dbReference type="EMBL" id="KRY44025.1"/>
    </source>
</evidence>
<keyword evidence="1" id="KW-0472">Membrane</keyword>
<protein>
    <submittedName>
        <fullName evidence="2">Uncharacterized protein</fullName>
    </submittedName>
</protein>
<dbReference type="Proteomes" id="UP000054653">
    <property type="component" value="Unassembled WGS sequence"/>
</dbReference>
<evidence type="ECO:0000256" key="1">
    <source>
        <dbReference type="SAM" id="Phobius"/>
    </source>
</evidence>
<proteinExistence type="predicted"/>
<keyword evidence="3" id="KW-1185">Reference proteome</keyword>
<keyword evidence="1" id="KW-0812">Transmembrane</keyword>
<comment type="caution">
    <text evidence="2">The sequence shown here is derived from an EMBL/GenBank/DDBJ whole genome shotgun (WGS) entry which is preliminary data.</text>
</comment>
<feature type="transmembrane region" description="Helical" evidence="1">
    <location>
        <begin position="90"/>
        <end position="113"/>
    </location>
</feature>
<gene>
    <name evidence="2" type="ORF">T03_8108</name>
</gene>
<reference evidence="2 3" key="1">
    <citation type="submission" date="2015-01" db="EMBL/GenBank/DDBJ databases">
        <title>Evolution of Trichinella species and genotypes.</title>
        <authorList>
            <person name="Korhonen P.K."/>
            <person name="Edoardo P."/>
            <person name="Giuseppe L.R."/>
            <person name="Gasser R.B."/>
        </authorList>
    </citation>
    <scope>NUCLEOTIDE SEQUENCE [LARGE SCALE GENOMIC DNA]</scope>
    <source>
        <strain evidence="2">ISS120</strain>
    </source>
</reference>
<accession>A0A0V1C3Z5</accession>
<sequence>MCFKGVMKNQYWAFHTACRLLDVVCLSKSKNIDFRDIRYESVDRRQLFQSFCRSMLNPLWFKGSMDEWMEFAFFLHLMMHRAFDNAVPRLLIAVLLLITNSIVSSLDGVYAFWMHNMQINLECINCPGNALGVVDRRQLFQSFASVVQSSSSLVSVTGSAQMGRTMRLHPIVMGYKNPRDHEM</sequence>
<evidence type="ECO:0000313" key="3">
    <source>
        <dbReference type="Proteomes" id="UP000054653"/>
    </source>
</evidence>
<dbReference type="AlphaFoldDB" id="A0A0V1C3Z5"/>
<dbReference type="EMBL" id="JYDI01000767">
    <property type="protein sequence ID" value="KRY44025.1"/>
    <property type="molecule type" value="Genomic_DNA"/>
</dbReference>
<keyword evidence="1" id="KW-1133">Transmembrane helix</keyword>
<organism evidence="2 3">
    <name type="scientific">Trichinella britovi</name>
    <name type="common">Parasitic roundworm</name>
    <dbReference type="NCBI Taxonomy" id="45882"/>
    <lineage>
        <taxon>Eukaryota</taxon>
        <taxon>Metazoa</taxon>
        <taxon>Ecdysozoa</taxon>
        <taxon>Nematoda</taxon>
        <taxon>Enoplea</taxon>
        <taxon>Dorylaimia</taxon>
        <taxon>Trichinellida</taxon>
        <taxon>Trichinellidae</taxon>
        <taxon>Trichinella</taxon>
    </lineage>
</organism>